<proteinExistence type="predicted"/>
<dbReference type="InterPro" id="IPR028978">
    <property type="entry name" value="Chorismate_lyase_/UTRA_dom_sf"/>
</dbReference>
<dbReference type="SUPFAM" id="SSF64288">
    <property type="entry name" value="Chorismate lyase-like"/>
    <property type="match status" value="1"/>
</dbReference>
<keyword evidence="2" id="KW-1185">Reference proteome</keyword>
<reference evidence="1 2" key="1">
    <citation type="submission" date="2017-11" db="EMBL/GenBank/DDBJ databases">
        <title>Isolation and Characterization of Family Methanocellaceae Species from Potential Methane Hydrate Area Offshore Southwestern Taiwan.</title>
        <authorList>
            <person name="Zhang W.-L."/>
            <person name="Chen W.-C."/>
            <person name="Lai M.-C."/>
            <person name="Chen S.-C."/>
        </authorList>
    </citation>
    <scope>NUCLEOTIDE SEQUENCE [LARGE SCALE GENOMIC DNA]</scope>
    <source>
        <strain evidence="1 2">CWC-04</strain>
    </source>
</reference>
<evidence type="ECO:0000313" key="1">
    <source>
        <dbReference type="EMBL" id="MCD1296357.1"/>
    </source>
</evidence>
<protein>
    <submittedName>
        <fullName evidence="1">Uncharacterized protein</fullName>
    </submittedName>
</protein>
<dbReference type="EMBL" id="PGCK01000019">
    <property type="protein sequence ID" value="MCD1296357.1"/>
    <property type="molecule type" value="Genomic_DNA"/>
</dbReference>
<dbReference type="AlphaFoldDB" id="A0AAP2RHJ7"/>
<dbReference type="RefSeq" id="WP_230743358.1">
    <property type="nucleotide sequence ID" value="NZ_PGCK01000019.1"/>
</dbReference>
<accession>A0AAP2RHJ7</accession>
<sequence length="126" mass="14803">MRPMSMSWFDILLNSTISTTQYLKDNYQNVDFKVISQEENGNKIVRVSEFIKDNKVVVHSSVEIDVEENPEVFIRLIRDKVIPIGDILKSNNYRVERKILNNDSSSKEYVMMGDVDIKITEKYYDM</sequence>
<dbReference type="Proteomes" id="UP001320159">
    <property type="component" value="Unassembled WGS sequence"/>
</dbReference>
<dbReference type="Gene3D" id="3.40.1410.10">
    <property type="entry name" value="Chorismate lyase-like"/>
    <property type="match status" value="1"/>
</dbReference>
<name>A0AAP2RHJ7_9EURY</name>
<organism evidence="1 2">
    <name type="scientific">Methanooceanicella nereidis</name>
    <dbReference type="NCBI Taxonomy" id="2052831"/>
    <lineage>
        <taxon>Archaea</taxon>
        <taxon>Methanobacteriati</taxon>
        <taxon>Methanobacteriota</taxon>
        <taxon>Stenosarchaea group</taxon>
        <taxon>Methanomicrobia</taxon>
        <taxon>Methanocellales</taxon>
        <taxon>Methanocellaceae</taxon>
        <taxon>Methanooceanicella</taxon>
    </lineage>
</organism>
<comment type="caution">
    <text evidence="1">The sequence shown here is derived from an EMBL/GenBank/DDBJ whole genome shotgun (WGS) entry which is preliminary data.</text>
</comment>
<gene>
    <name evidence="1" type="ORF">CUJ83_15250</name>
</gene>
<evidence type="ECO:0000313" key="2">
    <source>
        <dbReference type="Proteomes" id="UP001320159"/>
    </source>
</evidence>